<protein>
    <submittedName>
        <fullName evidence="2">FmdB family transcriptional regulator</fullName>
    </submittedName>
</protein>
<dbReference type="InterPro" id="IPR013429">
    <property type="entry name" value="Regulatory_FmdB_Zinc_ribbon"/>
</dbReference>
<dbReference type="NCBIfam" id="TIGR02605">
    <property type="entry name" value="CxxC_CxxC_SSSS"/>
    <property type="match status" value="1"/>
</dbReference>
<evidence type="ECO:0000259" key="1">
    <source>
        <dbReference type="SMART" id="SM00834"/>
    </source>
</evidence>
<dbReference type="Gene3D" id="2.20.28.30">
    <property type="entry name" value="RNA polymerase ii, chain L"/>
    <property type="match status" value="1"/>
</dbReference>
<dbReference type="Proteomes" id="UP000235460">
    <property type="component" value="Unassembled WGS sequence"/>
</dbReference>
<dbReference type="AlphaFoldDB" id="A0A2N7PPT3"/>
<feature type="domain" description="Putative regulatory protein FmdB zinc ribbon" evidence="1">
    <location>
        <begin position="1"/>
        <end position="42"/>
    </location>
</feature>
<name>A0A2N7PPT3_9BACT</name>
<proteinExistence type="predicted"/>
<accession>A0A2N7PPT3</accession>
<evidence type="ECO:0000313" key="3">
    <source>
        <dbReference type="Proteomes" id="UP000235460"/>
    </source>
</evidence>
<dbReference type="SMART" id="SM00834">
    <property type="entry name" value="CxxC_CXXC_SSSS"/>
    <property type="match status" value="1"/>
</dbReference>
<organism evidence="2 3">
    <name type="scientific">Thermodesulfobacterium geofontis</name>
    <dbReference type="NCBI Taxonomy" id="1295609"/>
    <lineage>
        <taxon>Bacteria</taxon>
        <taxon>Pseudomonadati</taxon>
        <taxon>Thermodesulfobacteriota</taxon>
        <taxon>Thermodesulfobacteria</taxon>
        <taxon>Thermodesulfobacteriales</taxon>
        <taxon>Thermodesulfobacteriaceae</taxon>
        <taxon>Thermodesulfobacterium</taxon>
    </lineage>
</organism>
<comment type="caution">
    <text evidence="2">The sequence shown here is derived from an EMBL/GenBank/DDBJ whole genome shotgun (WGS) entry which is preliminary data.</text>
</comment>
<dbReference type="InterPro" id="IPR029040">
    <property type="entry name" value="RPABC4/Spt4"/>
</dbReference>
<sequence>MPLYEYKCLDCGKISEFLINLNLKEKVICKYCGSKNVEKVFSPIIVLNSEASINQKKGLTCCGREERCNTPSCSEGKECRKY</sequence>
<evidence type="ECO:0000313" key="2">
    <source>
        <dbReference type="EMBL" id="PMP68378.1"/>
    </source>
</evidence>
<dbReference type="EMBL" id="PNIK01000023">
    <property type="protein sequence ID" value="PMP68378.1"/>
    <property type="molecule type" value="Genomic_DNA"/>
</dbReference>
<gene>
    <name evidence="2" type="ORF">C0190_01695</name>
</gene>
<reference evidence="2 3" key="1">
    <citation type="submission" date="2018-01" db="EMBL/GenBank/DDBJ databases">
        <title>Metagenomic assembled genomes from two thermal pools in the Uzon Caldera, Kamchatka, Russia.</title>
        <authorList>
            <person name="Wilkins L."/>
            <person name="Ettinger C."/>
        </authorList>
    </citation>
    <scope>NUCLEOTIDE SEQUENCE [LARGE SCALE GENOMIC DNA]</scope>
    <source>
        <strain evidence="2">ZAV-08</strain>
    </source>
</reference>
<dbReference type="SUPFAM" id="SSF63393">
    <property type="entry name" value="RNA polymerase subunits"/>
    <property type="match status" value="1"/>
</dbReference>
<dbReference type="Pfam" id="PF09723">
    <property type="entry name" value="Zn_ribbon_8"/>
    <property type="match status" value="1"/>
</dbReference>